<evidence type="ECO:0000313" key="2">
    <source>
        <dbReference type="EMBL" id="KAF0716884.1"/>
    </source>
</evidence>
<gene>
    <name evidence="3" type="primary">Aste57867_2611</name>
    <name evidence="2" type="ORF">As57867_002604</name>
    <name evidence="3" type="ORF">ASTE57867_2611</name>
</gene>
<evidence type="ECO:0000313" key="3">
    <source>
        <dbReference type="EMBL" id="VFT79807.1"/>
    </source>
</evidence>
<accession>A0A485KDL7</accession>
<keyword evidence="4" id="KW-1185">Reference proteome</keyword>
<proteinExistence type="predicted"/>
<dbReference type="EMBL" id="CAADRA010000342">
    <property type="protein sequence ID" value="VFT79807.1"/>
    <property type="molecule type" value="Genomic_DNA"/>
</dbReference>
<keyword evidence="1" id="KW-0812">Transmembrane</keyword>
<name>A0A485KDL7_9STRA</name>
<reference evidence="3 4" key="1">
    <citation type="submission" date="2019-03" db="EMBL/GenBank/DDBJ databases">
        <authorList>
            <person name="Gaulin E."/>
            <person name="Dumas B."/>
        </authorList>
    </citation>
    <scope>NUCLEOTIDE SEQUENCE [LARGE SCALE GENOMIC DNA]</scope>
    <source>
        <strain evidence="3">CBS 568.67</strain>
    </source>
</reference>
<dbReference type="Pfam" id="PF08757">
    <property type="entry name" value="CotH"/>
    <property type="match status" value="2"/>
</dbReference>
<dbReference type="Proteomes" id="UP000332933">
    <property type="component" value="Unassembled WGS sequence"/>
</dbReference>
<sequence>MLASVHSHQPTDPTTDPQCYSVPILYIKTAVALPTLECVQAPFPAPDCMKATVASTLHVLNKTDWNCLGDLDLAAPGLTPRVRYRGDSSLRFVKHQLLVKFDTPQELLTLPPDTSFALHGPYIDGSLMRNHVAHWLYRNTGRYSPRTQHVAVYIAEGTHKPKYFGLYLLLETIGYGPNRVGLAENKATCAPDDQSGGWGWQFNPLMYGTYSPNIMQDQYQGQFGMGARPILMFPPGDTTSQAMRDAFVGEKGFLPQYYRYLWHNMTSPLGLKQHIDLGSFADYLLHTEWSLNQDAYTRSAYFFKDRHLPVEAGPVWDFNLAFGLGARATTAAWMFTQQPAWMRLLCNFEFAGLVIARWKTLRRGAWSDASVDAFVDAAAAPLLRTLAKCHNWMTDRESCASVSGVNHGSYQDQLGQLKASMAARAAWMDTNVDALYRRLDGSFCGTLPEFNCALDGHDGGCVTNPAAYYAAVNATPAIRQPYAGPPCAPSSSVNPNDAYNVPSIDPCWLSVGSYVTAGYITLTCSGHGLCPPGPNATCQCANQAVTADCSSTVSFASMLPRHATTVMVVATAVIVTGLALFVRRRRPIARYGGARVKLTYGTA</sequence>
<feature type="transmembrane region" description="Helical" evidence="1">
    <location>
        <begin position="563"/>
        <end position="582"/>
    </location>
</feature>
<dbReference type="OrthoDB" id="540213at2759"/>
<protein>
    <submittedName>
        <fullName evidence="3">Aste57867_2611 protein</fullName>
    </submittedName>
</protein>
<dbReference type="AlphaFoldDB" id="A0A485KDL7"/>
<reference evidence="2" key="2">
    <citation type="submission" date="2019-06" db="EMBL/GenBank/DDBJ databases">
        <title>Genomics analysis of Aphanomyces spp. identifies a new class of oomycete effector associated with host adaptation.</title>
        <authorList>
            <person name="Gaulin E."/>
        </authorList>
    </citation>
    <scope>NUCLEOTIDE SEQUENCE</scope>
    <source>
        <strain evidence="2">CBS 578.67</strain>
    </source>
</reference>
<keyword evidence="1" id="KW-0472">Membrane</keyword>
<organism evidence="3 4">
    <name type="scientific">Aphanomyces stellatus</name>
    <dbReference type="NCBI Taxonomy" id="120398"/>
    <lineage>
        <taxon>Eukaryota</taxon>
        <taxon>Sar</taxon>
        <taxon>Stramenopiles</taxon>
        <taxon>Oomycota</taxon>
        <taxon>Saprolegniomycetes</taxon>
        <taxon>Saprolegniales</taxon>
        <taxon>Verrucalvaceae</taxon>
        <taxon>Aphanomyces</taxon>
    </lineage>
</organism>
<evidence type="ECO:0000256" key="1">
    <source>
        <dbReference type="SAM" id="Phobius"/>
    </source>
</evidence>
<evidence type="ECO:0000313" key="4">
    <source>
        <dbReference type="Proteomes" id="UP000332933"/>
    </source>
</evidence>
<dbReference type="InterPro" id="IPR014867">
    <property type="entry name" value="Spore_coat_CotH_CotH2/3/7"/>
</dbReference>
<keyword evidence="1" id="KW-1133">Transmembrane helix</keyword>
<dbReference type="EMBL" id="VJMH01000342">
    <property type="protein sequence ID" value="KAF0716884.1"/>
    <property type="molecule type" value="Genomic_DNA"/>
</dbReference>